<protein>
    <submittedName>
        <fullName evidence="1">Uncharacterized protein</fullName>
    </submittedName>
</protein>
<proteinExistence type="predicted"/>
<evidence type="ECO:0000313" key="2">
    <source>
        <dbReference type="Proteomes" id="UP000440716"/>
    </source>
</evidence>
<dbReference type="Proteomes" id="UP000440716">
    <property type="component" value="Unassembled WGS sequence"/>
</dbReference>
<gene>
    <name evidence="1" type="ORF">GOZ88_12120</name>
</gene>
<dbReference type="AlphaFoldDB" id="A0A7K1RFS1"/>
<reference evidence="1 2" key="1">
    <citation type="submission" date="2019-12" db="EMBL/GenBank/DDBJ databases">
        <title>Whole-genome sequencing of Allorhizobium vitis.</title>
        <authorList>
            <person name="Gan H.M."/>
            <person name="Szegedi E."/>
            <person name="Burr T."/>
            <person name="Savka M.A."/>
        </authorList>
    </citation>
    <scope>NUCLEOTIDE SEQUENCE [LARGE SCALE GENOMIC DNA]</scope>
    <source>
        <strain evidence="1 2">CG415</strain>
    </source>
</reference>
<accession>A0A7K1RFS1</accession>
<name>A0A7K1RFS1_AGRVI</name>
<dbReference type="RefSeq" id="WP_156591287.1">
    <property type="nucleotide sequence ID" value="NZ_WPHU01000004.1"/>
</dbReference>
<sequence length="132" mass="15149">MLLKAGFSILHSLDEHFGALISACGNALDRIAFSYYSEQTDQSEEFAVAMKRSRLCNLLIKPVKSWRSFRWKIFPESKVGIEPPNEDMWPDGTEDDRCERLREALIFLINESECLGCTKVTKHLRLAINALR</sequence>
<dbReference type="EMBL" id="WPHU01000004">
    <property type="protein sequence ID" value="MVA56851.1"/>
    <property type="molecule type" value="Genomic_DNA"/>
</dbReference>
<comment type="caution">
    <text evidence="1">The sequence shown here is derived from an EMBL/GenBank/DDBJ whole genome shotgun (WGS) entry which is preliminary data.</text>
</comment>
<organism evidence="1 2">
    <name type="scientific">Agrobacterium vitis</name>
    <name type="common">Rhizobium vitis</name>
    <dbReference type="NCBI Taxonomy" id="373"/>
    <lineage>
        <taxon>Bacteria</taxon>
        <taxon>Pseudomonadati</taxon>
        <taxon>Pseudomonadota</taxon>
        <taxon>Alphaproteobacteria</taxon>
        <taxon>Hyphomicrobiales</taxon>
        <taxon>Rhizobiaceae</taxon>
        <taxon>Rhizobium/Agrobacterium group</taxon>
        <taxon>Agrobacterium</taxon>
    </lineage>
</organism>
<evidence type="ECO:0000313" key="1">
    <source>
        <dbReference type="EMBL" id="MVA56851.1"/>
    </source>
</evidence>